<dbReference type="Proteomes" id="UP001153332">
    <property type="component" value="Unassembled WGS sequence"/>
</dbReference>
<dbReference type="EMBL" id="JAPUUL010001311">
    <property type="protein sequence ID" value="KAJ8127750.1"/>
    <property type="molecule type" value="Genomic_DNA"/>
</dbReference>
<evidence type="ECO:0000313" key="1">
    <source>
        <dbReference type="EMBL" id="KAJ8127750.1"/>
    </source>
</evidence>
<keyword evidence="2" id="KW-1185">Reference proteome</keyword>
<reference evidence="1" key="1">
    <citation type="submission" date="2022-12" db="EMBL/GenBank/DDBJ databases">
        <title>Genome Sequence of Lasiodiplodia mahajangana.</title>
        <authorList>
            <person name="Buettner E."/>
        </authorList>
    </citation>
    <scope>NUCLEOTIDE SEQUENCE</scope>
    <source>
        <strain evidence="1">VT137</strain>
    </source>
</reference>
<protein>
    <submittedName>
        <fullName evidence="1">Uncharacterized protein</fullName>
    </submittedName>
</protein>
<gene>
    <name evidence="1" type="ORF">O1611_g5885</name>
</gene>
<accession>A0ACC2JK20</accession>
<proteinExistence type="predicted"/>
<name>A0ACC2JK20_9PEZI</name>
<organism evidence="1 2">
    <name type="scientific">Lasiodiplodia mahajangana</name>
    <dbReference type="NCBI Taxonomy" id="1108764"/>
    <lineage>
        <taxon>Eukaryota</taxon>
        <taxon>Fungi</taxon>
        <taxon>Dikarya</taxon>
        <taxon>Ascomycota</taxon>
        <taxon>Pezizomycotina</taxon>
        <taxon>Dothideomycetes</taxon>
        <taxon>Dothideomycetes incertae sedis</taxon>
        <taxon>Botryosphaeriales</taxon>
        <taxon>Botryosphaeriaceae</taxon>
        <taxon>Lasiodiplodia</taxon>
    </lineage>
</organism>
<comment type="caution">
    <text evidence="1">The sequence shown here is derived from an EMBL/GenBank/DDBJ whole genome shotgun (WGS) entry which is preliminary data.</text>
</comment>
<sequence length="212" mass="22627">MLWNTTLALPKKLGLIVLFSGGVFIIVCALIRAVLIVTDPIGGAQTAGSWAVRETFVAVITTNLPMVFPLISGWLKPIFSSLARSMRSGSYEKSTDGKFRRSIATFGGGIANGQNRQGRAPRTANPLTGLTFTESEERMISSGQVKLQDLQVGGSPQSAAPQNNSDDNSDGIRKDVEIAVTSVPTDEERQSPGSFAFATGPMRKSPSTRLPK</sequence>
<evidence type="ECO:0000313" key="2">
    <source>
        <dbReference type="Proteomes" id="UP001153332"/>
    </source>
</evidence>